<organism evidence="4">
    <name type="scientific">Percolomonas cosmopolitus</name>
    <dbReference type="NCBI Taxonomy" id="63605"/>
    <lineage>
        <taxon>Eukaryota</taxon>
        <taxon>Discoba</taxon>
        <taxon>Heterolobosea</taxon>
        <taxon>Tetramitia</taxon>
        <taxon>Eutetramitia</taxon>
        <taxon>Percolomonadidae</taxon>
        <taxon>Percolomonas</taxon>
    </lineage>
</organism>
<dbReference type="PANTHER" id="PTHR43081">
    <property type="entry name" value="ADENYLATE CYCLASE, TERMINAL-DIFFERENTIATION SPECIFIC-RELATED"/>
    <property type="match status" value="1"/>
</dbReference>
<dbReference type="EMBL" id="HBGD01004395">
    <property type="protein sequence ID" value="CAD9080394.1"/>
    <property type="molecule type" value="Transcribed_RNA"/>
</dbReference>
<feature type="compositionally biased region" description="Polar residues" evidence="2">
    <location>
        <begin position="554"/>
        <end position="565"/>
    </location>
</feature>
<dbReference type="GO" id="GO:0035556">
    <property type="term" value="P:intracellular signal transduction"/>
    <property type="evidence" value="ECO:0007669"/>
    <property type="project" value="InterPro"/>
</dbReference>
<feature type="coiled-coil region" evidence="1">
    <location>
        <begin position="607"/>
        <end position="641"/>
    </location>
</feature>
<gene>
    <name evidence="4" type="ORF">PCOS0759_LOCUS3634</name>
</gene>
<dbReference type="Pfam" id="PF00211">
    <property type="entry name" value="Guanylate_cyc"/>
    <property type="match status" value="1"/>
</dbReference>
<evidence type="ECO:0000259" key="3">
    <source>
        <dbReference type="PROSITE" id="PS50125"/>
    </source>
</evidence>
<keyword evidence="1" id="KW-0175">Coiled coil</keyword>
<dbReference type="InterPro" id="IPR050697">
    <property type="entry name" value="Adenylyl/Guanylyl_Cyclase_3/4"/>
</dbReference>
<feature type="compositionally biased region" description="Polar residues" evidence="2">
    <location>
        <begin position="121"/>
        <end position="142"/>
    </location>
</feature>
<feature type="coiled-coil region" evidence="1">
    <location>
        <begin position="675"/>
        <end position="702"/>
    </location>
</feature>
<dbReference type="PROSITE" id="PS50125">
    <property type="entry name" value="GUANYLATE_CYCLASE_2"/>
    <property type="match status" value="1"/>
</dbReference>
<dbReference type="GO" id="GO:0009190">
    <property type="term" value="P:cyclic nucleotide biosynthetic process"/>
    <property type="evidence" value="ECO:0007669"/>
    <property type="project" value="InterPro"/>
</dbReference>
<feature type="domain" description="Guanylate cyclase" evidence="3">
    <location>
        <begin position="344"/>
        <end position="481"/>
    </location>
</feature>
<reference evidence="4" key="1">
    <citation type="submission" date="2021-01" db="EMBL/GenBank/DDBJ databases">
        <authorList>
            <person name="Corre E."/>
            <person name="Pelletier E."/>
            <person name="Niang G."/>
            <person name="Scheremetjew M."/>
            <person name="Finn R."/>
            <person name="Kale V."/>
            <person name="Holt S."/>
            <person name="Cochrane G."/>
            <person name="Meng A."/>
            <person name="Brown T."/>
            <person name="Cohen L."/>
        </authorList>
    </citation>
    <scope>NUCLEOTIDE SEQUENCE</scope>
    <source>
        <strain evidence="4">WS</strain>
    </source>
</reference>
<proteinExistence type="predicted"/>
<feature type="region of interest" description="Disordered" evidence="2">
    <location>
        <begin position="101"/>
        <end position="149"/>
    </location>
</feature>
<feature type="coiled-coil region" evidence="1">
    <location>
        <begin position="197"/>
        <end position="273"/>
    </location>
</feature>
<dbReference type="InterPro" id="IPR029787">
    <property type="entry name" value="Nucleotide_cyclase"/>
</dbReference>
<evidence type="ECO:0000313" key="4">
    <source>
        <dbReference type="EMBL" id="CAD9080394.1"/>
    </source>
</evidence>
<evidence type="ECO:0000256" key="1">
    <source>
        <dbReference type="SAM" id="Coils"/>
    </source>
</evidence>
<dbReference type="AlphaFoldDB" id="A0A7S1PFE3"/>
<dbReference type="SMART" id="SM00044">
    <property type="entry name" value="CYCc"/>
    <property type="match status" value="1"/>
</dbReference>
<dbReference type="Gene3D" id="3.30.70.1230">
    <property type="entry name" value="Nucleotide cyclase"/>
    <property type="match status" value="1"/>
</dbReference>
<dbReference type="InterPro" id="IPR001054">
    <property type="entry name" value="A/G_cyclase"/>
</dbReference>
<dbReference type="CDD" id="cd07302">
    <property type="entry name" value="CHD"/>
    <property type="match status" value="1"/>
</dbReference>
<feature type="region of interest" description="Disordered" evidence="2">
    <location>
        <begin position="545"/>
        <end position="565"/>
    </location>
</feature>
<dbReference type="SUPFAM" id="SSF55073">
    <property type="entry name" value="Nucleotide cyclase"/>
    <property type="match status" value="1"/>
</dbReference>
<name>A0A7S1PFE3_9EUKA</name>
<protein>
    <recommendedName>
        <fullName evidence="3">Guanylate cyclase domain-containing protein</fullName>
    </recommendedName>
</protein>
<accession>A0A7S1PFE3</accession>
<sequence>MRESVFRANMASSSLVAANPGDTSVSDHLPSLKQSKQRIMEMLQNRNVKQTIVFEQMQQKVSEAAKTSYDSVDQEIQRLENDHSRSIQSLHVMAKSLPKSPLLARTPLTSSPAKLHHQIGVEQQSPQQHQPDDTLSVTSSVGSEDRNEAVGDSLFKKRASARLSIDTGSPLNAYRRPKRKSVPAFSSFADGEASEKLTEAQQEIRYLNKLLEKQTKENKELRILMRRSTEKEHSMFGQLSRLETENRKSTVQSTRLAMKVEKLKQEIQKLQVEKPKFRYIYKTIQGSSPTAGQSNPMSPARNRFHESEEMRKLKMDVDVLKQRLKLATRPIIYEQERGPNGFVCMIFTDVESSCDLWEYSLEGMTNAILTHNNIIRKCIKVHHCYECKTEGDAFMVAAPSVLDAVSFVLDAQYQLLHAKWDERILLHEKAKEVKDPHGNLLCRGLRVRIGMECGYPMERLDETTQRSDYYGTMVNTAARISASARGGEILISKACHEEIKDMIGGNAFSHPMHVEDIGFIKLKGIKSEEYLRAIFVKGTENRPMAPRKGEVYTVPSTKDGSGKQQSIVSRLLYDRVTTESKKNKDGAPSSPVPGKDEGDPGYASIQNQFLKKELADKVEMIKQLEGEMAAMKHEMMEIQKINPGVAIMQRQRSGSIMRQEVDSLKKQIDAMATEQNVLRDTNQRLQSDLKAARDQVKDLQKMVGLA</sequence>
<evidence type="ECO:0000256" key="2">
    <source>
        <dbReference type="SAM" id="MobiDB-lite"/>
    </source>
</evidence>
<dbReference type="PANTHER" id="PTHR43081:SF1">
    <property type="entry name" value="ADENYLATE CYCLASE, TERMINAL-DIFFERENTIATION SPECIFIC"/>
    <property type="match status" value="1"/>
</dbReference>
<feature type="region of interest" description="Disordered" evidence="2">
    <location>
        <begin position="578"/>
        <end position="603"/>
    </location>
</feature>